<evidence type="ECO:0000313" key="1">
    <source>
        <dbReference type="EMBL" id="KAI3751093.1"/>
    </source>
</evidence>
<proteinExistence type="predicted"/>
<reference evidence="1 2" key="2">
    <citation type="journal article" date="2022" name="Mol. Ecol. Resour.">
        <title>The genomes of chicory, endive, great burdock and yacon provide insights into Asteraceae paleo-polyploidization history and plant inulin production.</title>
        <authorList>
            <person name="Fan W."/>
            <person name="Wang S."/>
            <person name="Wang H."/>
            <person name="Wang A."/>
            <person name="Jiang F."/>
            <person name="Liu H."/>
            <person name="Zhao H."/>
            <person name="Xu D."/>
            <person name="Zhang Y."/>
        </authorList>
    </citation>
    <scope>NUCLEOTIDE SEQUENCE [LARGE SCALE GENOMIC DNA]</scope>
    <source>
        <strain evidence="2">cv. Punajuju</strain>
        <tissue evidence="1">Leaves</tissue>
    </source>
</reference>
<reference evidence="2" key="1">
    <citation type="journal article" date="2022" name="Mol. Ecol. Resour.">
        <title>The genomes of chicory, endive, great burdock and yacon provide insights into Asteraceae palaeo-polyploidization history and plant inulin production.</title>
        <authorList>
            <person name="Fan W."/>
            <person name="Wang S."/>
            <person name="Wang H."/>
            <person name="Wang A."/>
            <person name="Jiang F."/>
            <person name="Liu H."/>
            <person name="Zhao H."/>
            <person name="Xu D."/>
            <person name="Zhang Y."/>
        </authorList>
    </citation>
    <scope>NUCLEOTIDE SEQUENCE [LARGE SCALE GENOMIC DNA]</scope>
    <source>
        <strain evidence="2">cv. Punajuju</strain>
    </source>
</reference>
<accession>A0ACB9DXC2</accession>
<dbReference type="Proteomes" id="UP001055811">
    <property type="component" value="Linkage Group LG04"/>
</dbReference>
<protein>
    <submittedName>
        <fullName evidence="1">Uncharacterized protein</fullName>
    </submittedName>
</protein>
<sequence>MSLYDPHHAQSRKTPLLFHDVVEVKTPPPPPHPIGAQCKDGAKMTEDRGWWRGFYIILLSISFPIRLRFHLQIQLLAIGSPSYISSHEERKPCGSFELDQSLHCFACTT</sequence>
<name>A0ACB9DXC2_CICIN</name>
<evidence type="ECO:0000313" key="2">
    <source>
        <dbReference type="Proteomes" id="UP001055811"/>
    </source>
</evidence>
<comment type="caution">
    <text evidence="1">The sequence shown here is derived from an EMBL/GenBank/DDBJ whole genome shotgun (WGS) entry which is preliminary data.</text>
</comment>
<gene>
    <name evidence="1" type="ORF">L2E82_22138</name>
</gene>
<dbReference type="EMBL" id="CM042012">
    <property type="protein sequence ID" value="KAI3751093.1"/>
    <property type="molecule type" value="Genomic_DNA"/>
</dbReference>
<organism evidence="1 2">
    <name type="scientific">Cichorium intybus</name>
    <name type="common">Chicory</name>
    <dbReference type="NCBI Taxonomy" id="13427"/>
    <lineage>
        <taxon>Eukaryota</taxon>
        <taxon>Viridiplantae</taxon>
        <taxon>Streptophyta</taxon>
        <taxon>Embryophyta</taxon>
        <taxon>Tracheophyta</taxon>
        <taxon>Spermatophyta</taxon>
        <taxon>Magnoliopsida</taxon>
        <taxon>eudicotyledons</taxon>
        <taxon>Gunneridae</taxon>
        <taxon>Pentapetalae</taxon>
        <taxon>asterids</taxon>
        <taxon>campanulids</taxon>
        <taxon>Asterales</taxon>
        <taxon>Asteraceae</taxon>
        <taxon>Cichorioideae</taxon>
        <taxon>Cichorieae</taxon>
        <taxon>Cichoriinae</taxon>
        <taxon>Cichorium</taxon>
    </lineage>
</organism>
<keyword evidence="2" id="KW-1185">Reference proteome</keyword>